<name>A0A516TNR2_9BACT</name>
<dbReference type="Proteomes" id="UP000315925">
    <property type="component" value="Chromosome"/>
</dbReference>
<evidence type="ECO:0000313" key="8">
    <source>
        <dbReference type="Proteomes" id="UP000315925"/>
    </source>
</evidence>
<evidence type="ECO:0000256" key="3">
    <source>
        <dbReference type="ARBA" id="ARBA00022692"/>
    </source>
</evidence>
<keyword evidence="3 6" id="KW-0812">Transmembrane</keyword>
<proteinExistence type="predicted"/>
<evidence type="ECO:0000256" key="1">
    <source>
        <dbReference type="ARBA" id="ARBA00004651"/>
    </source>
</evidence>
<evidence type="ECO:0000256" key="4">
    <source>
        <dbReference type="ARBA" id="ARBA00022989"/>
    </source>
</evidence>
<gene>
    <name evidence="7" type="ORF">kam1_1653</name>
</gene>
<protein>
    <recommendedName>
        <fullName evidence="9">Polysaccharide biosynthesis protein</fullName>
    </recommendedName>
</protein>
<feature type="transmembrane region" description="Helical" evidence="6">
    <location>
        <begin position="284"/>
        <end position="308"/>
    </location>
</feature>
<evidence type="ECO:0008006" key="9">
    <source>
        <dbReference type="Google" id="ProtNLM"/>
    </source>
</evidence>
<dbReference type="EMBL" id="CP037899">
    <property type="protein sequence ID" value="QDQ42868.1"/>
    <property type="molecule type" value="Genomic_DNA"/>
</dbReference>
<evidence type="ECO:0000256" key="6">
    <source>
        <dbReference type="SAM" id="Phobius"/>
    </source>
</evidence>
<keyword evidence="5 6" id="KW-0472">Membrane</keyword>
<feature type="transmembrane region" description="Helical" evidence="6">
    <location>
        <begin position="250"/>
        <end position="278"/>
    </location>
</feature>
<feature type="transmembrane region" description="Helical" evidence="6">
    <location>
        <begin position="62"/>
        <end position="91"/>
    </location>
</feature>
<accession>A0A516TNR2</accession>
<feature type="transmembrane region" description="Helical" evidence="6">
    <location>
        <begin position="33"/>
        <end position="56"/>
    </location>
</feature>
<dbReference type="KEGG" id="mkc:kam1_1653"/>
<feature type="transmembrane region" description="Helical" evidence="6">
    <location>
        <begin position="112"/>
        <end position="131"/>
    </location>
</feature>
<dbReference type="PANTHER" id="PTHR30250">
    <property type="entry name" value="PST FAMILY PREDICTED COLANIC ACID TRANSPORTER"/>
    <property type="match status" value="1"/>
</dbReference>
<keyword evidence="2" id="KW-1003">Cell membrane</keyword>
<organism evidence="7 8">
    <name type="scientific">Methylacidiphilum kamchatkense Kam1</name>
    <dbReference type="NCBI Taxonomy" id="1202785"/>
    <lineage>
        <taxon>Bacteria</taxon>
        <taxon>Pseudomonadati</taxon>
        <taxon>Verrucomicrobiota</taxon>
        <taxon>Methylacidiphilae</taxon>
        <taxon>Methylacidiphilales</taxon>
        <taxon>Methylacidiphilaceae</taxon>
        <taxon>Methylacidiphilum (ex Ratnadevi et al. 2023)</taxon>
    </lineage>
</organism>
<sequence>MKSINIFHIPFSIDFLNFSQKSLEHLKKHVNNLFPLWSSYGLVSISNALSMLILVAKLPQNIFAAYIITQTISFLVNAWTDSGVSAGIQVLSSQEHNNKKVFEAYKKAGTALSLKLILVMGCILWGLIFSFHLKGNFFEKIPFVFINLSFLVGLFQNRQSFCLAFLYGLGRFHYYSWLQAFSPLLRFFLLAILLFFFNSSFFNLSYLIGIDLLSYGIGWMICGYSLNIVQKHLINITDSFHNYVYIPKELWRFVFPSLQAGILLSLAHTSGILFGALFATSTVVAIYSLFQKLNQIVMLAIGPINNYLCRRLRLMQKSNERFRKSNRYLFMLLFLYPFFFFFFILFI</sequence>
<feature type="transmembrane region" description="Helical" evidence="6">
    <location>
        <begin position="328"/>
        <end position="346"/>
    </location>
</feature>
<feature type="transmembrane region" description="Helical" evidence="6">
    <location>
        <begin position="204"/>
        <end position="229"/>
    </location>
</feature>
<dbReference type="InterPro" id="IPR050833">
    <property type="entry name" value="Poly_Biosynth_Transport"/>
</dbReference>
<feature type="transmembrane region" description="Helical" evidence="6">
    <location>
        <begin position="176"/>
        <end position="198"/>
    </location>
</feature>
<evidence type="ECO:0000313" key="7">
    <source>
        <dbReference type="EMBL" id="QDQ42868.1"/>
    </source>
</evidence>
<keyword evidence="4 6" id="KW-1133">Transmembrane helix</keyword>
<comment type="subcellular location">
    <subcellularLocation>
        <location evidence="1">Cell membrane</location>
        <topology evidence="1">Multi-pass membrane protein</topology>
    </subcellularLocation>
</comment>
<evidence type="ECO:0000256" key="5">
    <source>
        <dbReference type="ARBA" id="ARBA00023136"/>
    </source>
</evidence>
<dbReference type="STRING" id="1202785.A946_00095"/>
<dbReference type="PANTHER" id="PTHR30250:SF11">
    <property type="entry name" value="O-ANTIGEN TRANSPORTER-RELATED"/>
    <property type="match status" value="1"/>
</dbReference>
<evidence type="ECO:0000256" key="2">
    <source>
        <dbReference type="ARBA" id="ARBA00022475"/>
    </source>
</evidence>
<reference evidence="8" key="1">
    <citation type="submission" date="2019-03" db="EMBL/GenBank/DDBJ databases">
        <title>Complete genome of Methylacidiphilum kamchatkense Kam1.</title>
        <authorList>
            <person name="Kruse T."/>
            <person name="Murarilal Ratnadevi C."/>
            <person name="Erikstad H.-A."/>
            <person name="Birkeland N.-K."/>
        </authorList>
    </citation>
    <scope>NUCLEOTIDE SEQUENCE [LARGE SCALE GENOMIC DNA]</scope>
    <source>
        <strain evidence="8">kam1</strain>
    </source>
</reference>
<feature type="transmembrane region" description="Helical" evidence="6">
    <location>
        <begin position="137"/>
        <end position="155"/>
    </location>
</feature>
<dbReference type="GO" id="GO:0005886">
    <property type="term" value="C:plasma membrane"/>
    <property type="evidence" value="ECO:0007669"/>
    <property type="project" value="UniProtKB-SubCell"/>
</dbReference>
<dbReference type="RefSeq" id="WP_172616765.1">
    <property type="nucleotide sequence ID" value="NZ_CP037899.1"/>
</dbReference>
<dbReference type="AlphaFoldDB" id="A0A516TNR2"/>